<dbReference type="InParanoid" id="L9L1K4"/>
<gene>
    <name evidence="2" type="ORF">TREES_T100016886</name>
</gene>
<feature type="region of interest" description="Disordered" evidence="1">
    <location>
        <begin position="12"/>
        <end position="38"/>
    </location>
</feature>
<dbReference type="AlphaFoldDB" id="L9L1K4"/>
<name>L9L1K4_TUPCH</name>
<reference evidence="3" key="1">
    <citation type="submission" date="2012-07" db="EMBL/GenBank/DDBJ databases">
        <title>Genome of the Chinese tree shrew, a rising model animal genetically related to primates.</title>
        <authorList>
            <person name="Zhang G."/>
            <person name="Fan Y."/>
            <person name="Yao Y."/>
            <person name="Huang Z."/>
        </authorList>
    </citation>
    <scope>NUCLEOTIDE SEQUENCE [LARGE SCALE GENOMIC DNA]</scope>
</reference>
<evidence type="ECO:0000313" key="3">
    <source>
        <dbReference type="Proteomes" id="UP000011518"/>
    </source>
</evidence>
<proteinExistence type="predicted"/>
<sequence length="38" mass="4024">MGKTACTCGYSSSYGESWSAQASCHPSQNQKSSSYSRA</sequence>
<organism evidence="2 3">
    <name type="scientific">Tupaia chinensis</name>
    <name type="common">Chinese tree shrew</name>
    <name type="synonym">Tupaia belangeri chinensis</name>
    <dbReference type="NCBI Taxonomy" id="246437"/>
    <lineage>
        <taxon>Eukaryota</taxon>
        <taxon>Metazoa</taxon>
        <taxon>Chordata</taxon>
        <taxon>Craniata</taxon>
        <taxon>Vertebrata</taxon>
        <taxon>Euteleostomi</taxon>
        <taxon>Mammalia</taxon>
        <taxon>Eutheria</taxon>
        <taxon>Euarchontoglires</taxon>
        <taxon>Scandentia</taxon>
        <taxon>Tupaiidae</taxon>
        <taxon>Tupaia</taxon>
    </lineage>
</organism>
<evidence type="ECO:0000313" key="2">
    <source>
        <dbReference type="EMBL" id="ELW67272.1"/>
    </source>
</evidence>
<reference evidence="3" key="2">
    <citation type="journal article" date="2013" name="Nat. Commun.">
        <title>Genome of the Chinese tree shrew.</title>
        <authorList>
            <person name="Fan Y."/>
            <person name="Huang Z.Y."/>
            <person name="Cao C.C."/>
            <person name="Chen C.S."/>
            <person name="Chen Y.X."/>
            <person name="Fan D.D."/>
            <person name="He J."/>
            <person name="Hou H.L."/>
            <person name="Hu L."/>
            <person name="Hu X.T."/>
            <person name="Jiang X.T."/>
            <person name="Lai R."/>
            <person name="Lang Y.S."/>
            <person name="Liang B."/>
            <person name="Liao S.G."/>
            <person name="Mu D."/>
            <person name="Ma Y.Y."/>
            <person name="Niu Y.Y."/>
            <person name="Sun X.Q."/>
            <person name="Xia J.Q."/>
            <person name="Xiao J."/>
            <person name="Xiong Z.Q."/>
            <person name="Xu L."/>
            <person name="Yang L."/>
            <person name="Zhang Y."/>
            <person name="Zhao W."/>
            <person name="Zhao X.D."/>
            <person name="Zheng Y.T."/>
            <person name="Zhou J.M."/>
            <person name="Zhu Y.B."/>
            <person name="Zhang G.J."/>
            <person name="Wang J."/>
            <person name="Yao Y.G."/>
        </authorList>
    </citation>
    <scope>NUCLEOTIDE SEQUENCE [LARGE SCALE GENOMIC DNA]</scope>
</reference>
<keyword evidence="3" id="KW-1185">Reference proteome</keyword>
<dbReference type="EMBL" id="KB320619">
    <property type="protein sequence ID" value="ELW67272.1"/>
    <property type="molecule type" value="Genomic_DNA"/>
</dbReference>
<protein>
    <submittedName>
        <fullName evidence="2">Uncharacterized protein</fullName>
    </submittedName>
</protein>
<accession>L9L1K4</accession>
<evidence type="ECO:0000256" key="1">
    <source>
        <dbReference type="SAM" id="MobiDB-lite"/>
    </source>
</evidence>
<dbReference type="Proteomes" id="UP000011518">
    <property type="component" value="Unassembled WGS sequence"/>
</dbReference>